<dbReference type="RefSeq" id="WP_129889759.1">
    <property type="nucleotide sequence ID" value="NZ_CP035758.1"/>
</dbReference>
<dbReference type="OrthoDB" id="166329at2"/>
<dbReference type="EMBL" id="CP035758">
    <property type="protein sequence ID" value="QBD78706.1"/>
    <property type="molecule type" value="Genomic_DNA"/>
</dbReference>
<protein>
    <submittedName>
        <fullName evidence="1">Uncharacterized protein</fullName>
    </submittedName>
</protein>
<dbReference type="KEGG" id="kbs:EPA93_23070"/>
<accession>A0A4P6JUT1</accession>
<proteinExistence type="predicted"/>
<keyword evidence="2" id="KW-1185">Reference proteome</keyword>
<reference evidence="1 2" key="1">
    <citation type="submission" date="2019-01" db="EMBL/GenBank/DDBJ databases">
        <title>Ktedonosporobacter rubrisoli SCAWS-G2.</title>
        <authorList>
            <person name="Huang Y."/>
            <person name="Yan B."/>
        </authorList>
    </citation>
    <scope>NUCLEOTIDE SEQUENCE [LARGE SCALE GENOMIC DNA]</scope>
    <source>
        <strain evidence="1 2">SCAWS-G2</strain>
    </source>
</reference>
<gene>
    <name evidence="1" type="ORF">EPA93_23070</name>
</gene>
<name>A0A4P6JUT1_KTERU</name>
<dbReference type="Proteomes" id="UP000290365">
    <property type="component" value="Chromosome"/>
</dbReference>
<evidence type="ECO:0000313" key="1">
    <source>
        <dbReference type="EMBL" id="QBD78706.1"/>
    </source>
</evidence>
<dbReference type="AlphaFoldDB" id="A0A4P6JUT1"/>
<evidence type="ECO:0000313" key="2">
    <source>
        <dbReference type="Proteomes" id="UP000290365"/>
    </source>
</evidence>
<sequence length="94" mass="10693">MEQAELVRRIYAPLGGIGRITAKHTLGKIPITTVDEPDRVCGMARRVGYTGRNSTDLAIYRLKIQVDDRIITLPMLFVVDGGVFIEYEQWSRRD</sequence>
<organism evidence="1 2">
    <name type="scientific">Ktedonosporobacter rubrisoli</name>
    <dbReference type="NCBI Taxonomy" id="2509675"/>
    <lineage>
        <taxon>Bacteria</taxon>
        <taxon>Bacillati</taxon>
        <taxon>Chloroflexota</taxon>
        <taxon>Ktedonobacteria</taxon>
        <taxon>Ktedonobacterales</taxon>
        <taxon>Ktedonosporobacteraceae</taxon>
        <taxon>Ktedonosporobacter</taxon>
    </lineage>
</organism>